<evidence type="ECO:0000313" key="2">
    <source>
        <dbReference type="EMBL" id="MDC8832842.1"/>
    </source>
</evidence>
<name>A0ABT5L710_9ALTE</name>
<protein>
    <recommendedName>
        <fullName evidence="4">Type IV conjugative transfer system protein TraL</fullName>
    </recommendedName>
</protein>
<feature type="transmembrane region" description="Helical" evidence="1">
    <location>
        <begin position="44"/>
        <end position="63"/>
    </location>
</feature>
<keyword evidence="1" id="KW-1133">Transmembrane helix</keyword>
<evidence type="ECO:0000313" key="3">
    <source>
        <dbReference type="Proteomes" id="UP001218788"/>
    </source>
</evidence>
<organism evidence="2 3">
    <name type="scientific">Alteromonas gilva</name>
    <dbReference type="NCBI Taxonomy" id="2987522"/>
    <lineage>
        <taxon>Bacteria</taxon>
        <taxon>Pseudomonadati</taxon>
        <taxon>Pseudomonadota</taxon>
        <taxon>Gammaproteobacteria</taxon>
        <taxon>Alteromonadales</taxon>
        <taxon>Alteromonadaceae</taxon>
        <taxon>Alteromonas/Salinimonas group</taxon>
        <taxon>Alteromonas</taxon>
    </lineage>
</organism>
<accession>A0ABT5L710</accession>
<comment type="caution">
    <text evidence="2">The sequence shown here is derived from an EMBL/GenBank/DDBJ whole genome shotgun (WGS) entry which is preliminary data.</text>
</comment>
<dbReference type="EMBL" id="JAQQXP010000004">
    <property type="protein sequence ID" value="MDC8832842.1"/>
    <property type="molecule type" value="Genomic_DNA"/>
</dbReference>
<feature type="transmembrane region" description="Helical" evidence="1">
    <location>
        <begin position="19"/>
        <end position="38"/>
    </location>
</feature>
<reference evidence="2 3" key="1">
    <citation type="submission" date="2022-10" db="EMBL/GenBank/DDBJ databases">
        <title>Alteromonas sp. chi3 Genome sequencing.</title>
        <authorList>
            <person name="Park S."/>
        </authorList>
    </citation>
    <scope>NUCLEOTIDE SEQUENCE [LARGE SCALE GENOMIC DNA]</scope>
    <source>
        <strain evidence="3">chi3</strain>
    </source>
</reference>
<dbReference type="Proteomes" id="UP001218788">
    <property type="component" value="Unassembled WGS sequence"/>
</dbReference>
<sequence length="101" mass="11689">MQQENPNEYRNPRRINEPLILIVWPAIQIAPAIALLSMGMLFKYVGIFTLAAFAWFHVLGYVIRHSAPHVVLHKIWTFGFLDMVFKTTATVVDPLKKKYFS</sequence>
<keyword evidence="1" id="KW-0472">Membrane</keyword>
<keyword evidence="1" id="KW-0812">Transmembrane</keyword>
<evidence type="ECO:0000256" key="1">
    <source>
        <dbReference type="SAM" id="Phobius"/>
    </source>
</evidence>
<proteinExistence type="predicted"/>
<dbReference type="RefSeq" id="WP_273642729.1">
    <property type="nucleotide sequence ID" value="NZ_JAQQXP010000004.1"/>
</dbReference>
<evidence type="ECO:0008006" key="4">
    <source>
        <dbReference type="Google" id="ProtNLM"/>
    </source>
</evidence>
<keyword evidence="3" id="KW-1185">Reference proteome</keyword>
<gene>
    <name evidence="2" type="ORF">OIK42_18980</name>
</gene>